<sequence length="67" mass="7333">MIRPEGWSNRDARLRESELVQNDRLDAGAALIRDNVTSRVSFPQAMTMRVAPAPSTNAASLPPVTAR</sequence>
<gene>
    <name evidence="1" type="ORF">H9L14_08680</name>
</gene>
<proteinExistence type="predicted"/>
<accession>A0ABX6T6I7</accession>
<reference evidence="1 2" key="1">
    <citation type="submission" date="2020-08" db="EMBL/GenBank/DDBJ databases">
        <title>Genome sequence of Sphingomonas sediminicola KACC 15039T.</title>
        <authorList>
            <person name="Hyun D.-W."/>
            <person name="Bae J.-W."/>
        </authorList>
    </citation>
    <scope>NUCLEOTIDE SEQUENCE [LARGE SCALE GENOMIC DNA]</scope>
    <source>
        <strain evidence="1 2">KACC 15039</strain>
    </source>
</reference>
<organism evidence="1 2">
    <name type="scientific">Sphingomonas sediminicola</name>
    <dbReference type="NCBI Taxonomy" id="386874"/>
    <lineage>
        <taxon>Bacteria</taxon>
        <taxon>Pseudomonadati</taxon>
        <taxon>Pseudomonadota</taxon>
        <taxon>Alphaproteobacteria</taxon>
        <taxon>Sphingomonadales</taxon>
        <taxon>Sphingomonadaceae</taxon>
        <taxon>Sphingomonas</taxon>
    </lineage>
</organism>
<dbReference type="Proteomes" id="UP000516105">
    <property type="component" value="Chromosome"/>
</dbReference>
<name>A0ABX6T6I7_9SPHN</name>
<dbReference type="RefSeq" id="WP_187707791.1">
    <property type="nucleotide sequence ID" value="NZ_CP060782.1"/>
</dbReference>
<evidence type="ECO:0000313" key="1">
    <source>
        <dbReference type="EMBL" id="QNP44833.1"/>
    </source>
</evidence>
<protein>
    <submittedName>
        <fullName evidence="1">Uncharacterized protein</fullName>
    </submittedName>
</protein>
<evidence type="ECO:0000313" key="2">
    <source>
        <dbReference type="Proteomes" id="UP000516105"/>
    </source>
</evidence>
<keyword evidence="2" id="KW-1185">Reference proteome</keyword>
<dbReference type="EMBL" id="CP060782">
    <property type="protein sequence ID" value="QNP44833.1"/>
    <property type="molecule type" value="Genomic_DNA"/>
</dbReference>